<keyword evidence="2" id="KW-1185">Reference proteome</keyword>
<organism evidence="1 2">
    <name type="scientific">Clavelina lepadiformis</name>
    <name type="common">Light-bulb sea squirt</name>
    <name type="synonym">Ascidia lepadiformis</name>
    <dbReference type="NCBI Taxonomy" id="159417"/>
    <lineage>
        <taxon>Eukaryota</taxon>
        <taxon>Metazoa</taxon>
        <taxon>Chordata</taxon>
        <taxon>Tunicata</taxon>
        <taxon>Ascidiacea</taxon>
        <taxon>Aplousobranchia</taxon>
        <taxon>Clavelinidae</taxon>
        <taxon>Clavelina</taxon>
    </lineage>
</organism>
<gene>
    <name evidence="1" type="ORF">CVLEPA_LOCUS16435</name>
</gene>
<evidence type="ECO:0000313" key="1">
    <source>
        <dbReference type="EMBL" id="CAK8685298.1"/>
    </source>
</evidence>
<accession>A0ABP0G0D2</accession>
<sequence>MRTPTLCSITAIYQHDLVEATLMISVRDQNLCAMAESENFDNNFINAATAKSVQACPWEWDSHGNPMGNVPWDGMGWDSTNCNSHGIENLLNEHSDSEYEYQ</sequence>
<dbReference type="EMBL" id="CAWYQH010000099">
    <property type="protein sequence ID" value="CAK8685298.1"/>
    <property type="molecule type" value="Genomic_DNA"/>
</dbReference>
<protein>
    <submittedName>
        <fullName evidence="1">Uncharacterized protein</fullName>
    </submittedName>
</protein>
<comment type="caution">
    <text evidence="1">The sequence shown here is derived from an EMBL/GenBank/DDBJ whole genome shotgun (WGS) entry which is preliminary data.</text>
</comment>
<evidence type="ECO:0000313" key="2">
    <source>
        <dbReference type="Proteomes" id="UP001642483"/>
    </source>
</evidence>
<dbReference type="Proteomes" id="UP001642483">
    <property type="component" value="Unassembled WGS sequence"/>
</dbReference>
<reference evidence="1 2" key="1">
    <citation type="submission" date="2024-02" db="EMBL/GenBank/DDBJ databases">
        <authorList>
            <person name="Daric V."/>
            <person name="Darras S."/>
        </authorList>
    </citation>
    <scope>NUCLEOTIDE SEQUENCE [LARGE SCALE GENOMIC DNA]</scope>
</reference>
<proteinExistence type="predicted"/>
<name>A0ABP0G0D2_CLALP</name>